<dbReference type="GO" id="GO:0015820">
    <property type="term" value="P:L-leucine transport"/>
    <property type="evidence" value="ECO:0007669"/>
    <property type="project" value="TreeGrafter"/>
</dbReference>
<comment type="function">
    <text evidence="9">Component of the transport system for branched-chain amino acids.</text>
</comment>
<feature type="transmembrane region" description="Helical" evidence="9">
    <location>
        <begin position="431"/>
        <end position="452"/>
    </location>
</feature>
<feature type="transmembrane region" description="Helical" evidence="9">
    <location>
        <begin position="72"/>
        <end position="91"/>
    </location>
</feature>
<evidence type="ECO:0000256" key="2">
    <source>
        <dbReference type="ARBA" id="ARBA00008540"/>
    </source>
</evidence>
<feature type="transmembrane region" description="Helical" evidence="9">
    <location>
        <begin position="373"/>
        <end position="390"/>
    </location>
</feature>
<dbReference type="PANTHER" id="PTHR30588:SF0">
    <property type="entry name" value="BRANCHED-CHAIN AMINO ACID PERMEASE BRNQ"/>
    <property type="match status" value="1"/>
</dbReference>
<feature type="transmembrane region" description="Helical" evidence="9">
    <location>
        <begin position="112"/>
        <end position="130"/>
    </location>
</feature>
<dbReference type="InterPro" id="IPR004685">
    <property type="entry name" value="Brnchd-chn_aa_trnsp_Livcs"/>
</dbReference>
<keyword evidence="7 9" id="KW-1133">Transmembrane helix</keyword>
<dbReference type="GO" id="GO:0005304">
    <property type="term" value="F:L-valine transmembrane transporter activity"/>
    <property type="evidence" value="ECO:0007669"/>
    <property type="project" value="TreeGrafter"/>
</dbReference>
<dbReference type="HOGENOM" id="CLU_036807_0_2_9"/>
<dbReference type="Proteomes" id="UP000003178">
    <property type="component" value="Unassembled WGS sequence"/>
</dbReference>
<evidence type="ECO:0000313" key="11">
    <source>
        <dbReference type="Proteomes" id="UP000003178"/>
    </source>
</evidence>
<evidence type="ECO:0000256" key="5">
    <source>
        <dbReference type="ARBA" id="ARBA00022692"/>
    </source>
</evidence>
<comment type="subcellular location">
    <subcellularLocation>
        <location evidence="1 9">Cell membrane</location>
        <topology evidence="1 9">Multi-pass membrane protein</topology>
    </subcellularLocation>
</comment>
<accession>B6FZ78</accession>
<feature type="transmembrane region" description="Helical" evidence="9">
    <location>
        <begin position="180"/>
        <end position="198"/>
    </location>
</feature>
<gene>
    <name evidence="10" type="primary">brnQ</name>
    <name evidence="10" type="ORF">CLOHIR_01182</name>
</gene>
<dbReference type="AlphaFoldDB" id="B6FZ78"/>
<evidence type="ECO:0000313" key="10">
    <source>
        <dbReference type="EMBL" id="EEA85182.1"/>
    </source>
</evidence>
<dbReference type="GO" id="GO:0015818">
    <property type="term" value="P:isoleucine transport"/>
    <property type="evidence" value="ECO:0007669"/>
    <property type="project" value="TreeGrafter"/>
</dbReference>
<evidence type="ECO:0000256" key="4">
    <source>
        <dbReference type="ARBA" id="ARBA00022475"/>
    </source>
</evidence>
<feature type="transmembrane region" description="Helical" evidence="9">
    <location>
        <begin position="218"/>
        <end position="239"/>
    </location>
</feature>
<evidence type="ECO:0000256" key="3">
    <source>
        <dbReference type="ARBA" id="ARBA00022448"/>
    </source>
</evidence>
<reference evidence="10 11" key="1">
    <citation type="submission" date="2008-09" db="EMBL/GenBank/DDBJ databases">
        <authorList>
            <person name="Fulton L."/>
            <person name="Clifton S."/>
            <person name="Fulton B."/>
            <person name="Xu J."/>
            <person name="Minx P."/>
            <person name="Pepin K.H."/>
            <person name="Johnson M."/>
            <person name="Thiruvilangam P."/>
            <person name="Bhonagiri V."/>
            <person name="Nash W.E."/>
            <person name="Mardis E.R."/>
            <person name="Wilson R.K."/>
        </authorList>
    </citation>
    <scope>NUCLEOTIDE SEQUENCE [LARGE SCALE GENOMIC DNA]</scope>
    <source>
        <strain evidence="10 11">DSM 13275</strain>
    </source>
</reference>
<evidence type="ECO:0000256" key="7">
    <source>
        <dbReference type="ARBA" id="ARBA00022989"/>
    </source>
</evidence>
<dbReference type="PANTHER" id="PTHR30588">
    <property type="entry name" value="BRANCHED-CHAIN AMINO ACID TRANSPORT SYSTEM 2 CARRIER PROTEIN"/>
    <property type="match status" value="1"/>
</dbReference>
<keyword evidence="5 9" id="KW-0812">Transmembrane</keyword>
<dbReference type="NCBIfam" id="TIGR00796">
    <property type="entry name" value="livcs"/>
    <property type="match status" value="1"/>
</dbReference>
<keyword evidence="8 9" id="KW-0472">Membrane</keyword>
<feature type="transmembrane region" description="Helical" evidence="9">
    <location>
        <begin position="259"/>
        <end position="279"/>
    </location>
</feature>
<evidence type="ECO:0000256" key="9">
    <source>
        <dbReference type="RuleBase" id="RU362122"/>
    </source>
</evidence>
<feature type="transmembrane region" description="Helical" evidence="9">
    <location>
        <begin position="150"/>
        <end position="168"/>
    </location>
</feature>
<dbReference type="GO" id="GO:0015188">
    <property type="term" value="F:L-isoleucine transmembrane transporter activity"/>
    <property type="evidence" value="ECO:0007669"/>
    <property type="project" value="TreeGrafter"/>
</dbReference>
<feature type="transmembrane region" description="Helical" evidence="9">
    <location>
        <begin position="347"/>
        <end position="367"/>
    </location>
</feature>
<keyword evidence="3 9" id="KW-0813">Transport</keyword>
<keyword evidence="6 9" id="KW-0029">Amino-acid transport</keyword>
<proteinExistence type="inferred from homology"/>
<organism evidence="10 11">
    <name type="scientific">Peptacetobacter hiranonis (strain DSM 13275 / JCM 10541 / KCTC 15199 / TO-931)</name>
    <name type="common">Clostridium hiranonis</name>
    <dbReference type="NCBI Taxonomy" id="500633"/>
    <lineage>
        <taxon>Bacteria</taxon>
        <taxon>Bacillati</taxon>
        <taxon>Bacillota</taxon>
        <taxon>Clostridia</taxon>
        <taxon>Peptostreptococcales</taxon>
        <taxon>Peptostreptococcaceae</taxon>
        <taxon>Peptacetobacter</taxon>
    </lineage>
</organism>
<comment type="caution">
    <text evidence="10">The sequence shown here is derived from an EMBL/GenBank/DDBJ whole genome shotgun (WGS) entry which is preliminary data.</text>
</comment>
<feature type="transmembrane region" description="Helical" evidence="9">
    <location>
        <begin position="402"/>
        <end position="419"/>
    </location>
</feature>
<keyword evidence="4" id="KW-1003">Cell membrane</keyword>
<sequence>MQTLAIIFIFLFKGKKLKNLKELFTQGGSRKMEHKKSSKDIIVFGFALFAMFFGAGNLIFPPYLGIITGPKWLISFIGFTFADAGLALLAVMAATKFEGDLNKMFSRAGEKLGIAIGCADILCIGPLLAIPRTGATTYEMGIMPIFGDKIPVVLFCIVFFVITYILTIKPSKVIDIVGQFLTPALLIALAVIIVKGVISPLGPIIKEPMIEGVVAEGIAQGYQTMDAFAAIALASVLIVSMNEKGYTETSDKLKAIIKAGALACVGLALVYGGLCYLGATVSTFNDVNAVQTQVIVNITQGLLGNVGKTVLAVAVALACLTTSIGLTSATGQYFANLTKGKISYGKIVLAVCIFSACMASIGVGAIIKFASPILSIVYPPTIVLIVLAFFTEKIENDNVYKFATYMSLIISTLTVLQSYGVNVPFINSLPFAPLGFNWVVPVIIAGIIGNFVKPKKAC</sequence>
<dbReference type="GO" id="GO:0015190">
    <property type="term" value="F:L-leucine transmembrane transporter activity"/>
    <property type="evidence" value="ECO:0007669"/>
    <property type="project" value="TreeGrafter"/>
</dbReference>
<dbReference type="GO" id="GO:0005886">
    <property type="term" value="C:plasma membrane"/>
    <property type="evidence" value="ECO:0007669"/>
    <property type="project" value="UniProtKB-SubCell"/>
</dbReference>
<feature type="transmembrane region" description="Helical" evidence="9">
    <location>
        <begin position="41"/>
        <end position="60"/>
    </location>
</feature>
<comment type="similarity">
    <text evidence="2 9">Belongs to the branched chain amino acid transporter family.</text>
</comment>
<evidence type="ECO:0000256" key="8">
    <source>
        <dbReference type="ARBA" id="ARBA00023136"/>
    </source>
</evidence>
<dbReference type="eggNOG" id="COG1114">
    <property type="taxonomic scope" value="Bacteria"/>
</dbReference>
<feature type="transmembrane region" description="Helical" evidence="9">
    <location>
        <begin position="310"/>
        <end position="335"/>
    </location>
</feature>
<keyword evidence="11" id="KW-1185">Reference proteome</keyword>
<evidence type="ECO:0000256" key="6">
    <source>
        <dbReference type="ARBA" id="ARBA00022970"/>
    </source>
</evidence>
<dbReference type="EMBL" id="ABWP01000049">
    <property type="protein sequence ID" value="EEA85182.1"/>
    <property type="molecule type" value="Genomic_DNA"/>
</dbReference>
<name>B6FZ78_PEPHT</name>
<reference evidence="10 11" key="2">
    <citation type="submission" date="2008-10" db="EMBL/GenBank/DDBJ databases">
        <title>Draft genome sequence of Clostridium hiranonis (DSM 13275).</title>
        <authorList>
            <person name="Sudarsanam P."/>
            <person name="Ley R."/>
            <person name="Guruge J."/>
            <person name="Turnbaugh P.J."/>
            <person name="Mahowald M."/>
            <person name="Liep D."/>
            <person name="Gordon J."/>
        </authorList>
    </citation>
    <scope>NUCLEOTIDE SEQUENCE [LARGE SCALE GENOMIC DNA]</scope>
    <source>
        <strain evidence="10 11">DSM 13275</strain>
    </source>
</reference>
<dbReference type="Pfam" id="PF05525">
    <property type="entry name" value="Branch_AA_trans"/>
    <property type="match status" value="1"/>
</dbReference>
<protein>
    <recommendedName>
        <fullName evidence="9">Branched-chain amino acid transport system carrier protein</fullName>
    </recommendedName>
</protein>
<evidence type="ECO:0000256" key="1">
    <source>
        <dbReference type="ARBA" id="ARBA00004651"/>
    </source>
</evidence>